<dbReference type="GO" id="GO:0004106">
    <property type="term" value="F:chorismate mutase activity"/>
    <property type="evidence" value="ECO:0007669"/>
    <property type="project" value="InterPro"/>
</dbReference>
<dbReference type="GO" id="GO:0009697">
    <property type="term" value="P:salicylic acid biosynthetic process"/>
    <property type="evidence" value="ECO:0007669"/>
    <property type="project" value="TreeGrafter"/>
</dbReference>
<organism evidence="3 4">
    <name type="scientific">Peloplasma aerotolerans</name>
    <dbReference type="NCBI Taxonomy" id="3044389"/>
    <lineage>
        <taxon>Bacteria</taxon>
        <taxon>Bacillati</taxon>
        <taxon>Mycoplasmatota</taxon>
        <taxon>Mollicutes</taxon>
        <taxon>Acholeplasmatales</taxon>
        <taxon>Acholeplasmataceae</taxon>
        <taxon>Peloplasma</taxon>
    </lineage>
</organism>
<reference evidence="3" key="1">
    <citation type="submission" date="2023-05" db="EMBL/GenBank/DDBJ databases">
        <title>Mariniplasma microaerophilum sp. nov., a novel anaerobic mollicute isolated from terrestrial mud volcano, Taman Peninsula, Russia.</title>
        <authorList>
            <person name="Khomyakova M.A."/>
            <person name="Merkel A.Y."/>
            <person name="Slobodkin A.I."/>
        </authorList>
    </citation>
    <scope>NUCLEOTIDE SEQUENCE</scope>
    <source>
        <strain evidence="3">M4Ah</strain>
    </source>
</reference>
<evidence type="ECO:0000313" key="3">
    <source>
        <dbReference type="EMBL" id="MDI6452677.1"/>
    </source>
</evidence>
<dbReference type="EMBL" id="JASCXW010000008">
    <property type="protein sequence ID" value="MDI6452677.1"/>
    <property type="molecule type" value="Genomic_DNA"/>
</dbReference>
<dbReference type="PROSITE" id="PS51168">
    <property type="entry name" value="CHORISMATE_MUT_2"/>
    <property type="match status" value="1"/>
</dbReference>
<evidence type="ECO:0000256" key="1">
    <source>
        <dbReference type="ARBA" id="ARBA00023235"/>
    </source>
</evidence>
<dbReference type="PANTHER" id="PTHR38041">
    <property type="entry name" value="CHORISMATE MUTASE"/>
    <property type="match status" value="1"/>
</dbReference>
<keyword evidence="1" id="KW-0413">Isomerase</keyword>
<name>A0AAW6U457_9MOLU</name>
<dbReference type="InterPro" id="IPR051331">
    <property type="entry name" value="Chorismate_mutase-related"/>
</dbReference>
<dbReference type="Gene3D" id="1.20.59.10">
    <property type="entry name" value="Chorismate mutase"/>
    <property type="match status" value="1"/>
</dbReference>
<dbReference type="RefSeq" id="WP_282839095.1">
    <property type="nucleotide sequence ID" value="NZ_JASCXW010000008.1"/>
</dbReference>
<sequence length="84" mass="10417">MSLEKYRKMIEDIDIKMMDLFEKRMQVSLLIGKYKKDHQLPILDNSREIEILNKRKQQLNNDELWPHYESFIKEIMRLSKEYQK</sequence>
<proteinExistence type="predicted"/>
<dbReference type="InterPro" id="IPR002701">
    <property type="entry name" value="CM_II_prokaryot"/>
</dbReference>
<evidence type="ECO:0000313" key="4">
    <source>
        <dbReference type="Proteomes" id="UP001431532"/>
    </source>
</evidence>
<dbReference type="SUPFAM" id="SSF48600">
    <property type="entry name" value="Chorismate mutase II"/>
    <property type="match status" value="1"/>
</dbReference>
<dbReference type="InterPro" id="IPR036979">
    <property type="entry name" value="CM_dom_sf"/>
</dbReference>
<accession>A0AAW6U457</accession>
<dbReference type="AlphaFoldDB" id="A0AAW6U457"/>
<keyword evidence="4" id="KW-1185">Reference proteome</keyword>
<dbReference type="Proteomes" id="UP001431532">
    <property type="component" value="Unassembled WGS sequence"/>
</dbReference>
<feature type="domain" description="Chorismate mutase" evidence="2">
    <location>
        <begin position="1"/>
        <end position="84"/>
    </location>
</feature>
<gene>
    <name evidence="3" type="ORF">QJ521_03775</name>
</gene>
<comment type="caution">
    <text evidence="3">The sequence shown here is derived from an EMBL/GenBank/DDBJ whole genome shotgun (WGS) entry which is preliminary data.</text>
</comment>
<dbReference type="PANTHER" id="PTHR38041:SF1">
    <property type="entry name" value="CHORISMATE MUTASE"/>
    <property type="match status" value="1"/>
</dbReference>
<dbReference type="SMART" id="SM00830">
    <property type="entry name" value="CM_2"/>
    <property type="match status" value="1"/>
</dbReference>
<dbReference type="InterPro" id="IPR036263">
    <property type="entry name" value="Chorismate_II_sf"/>
</dbReference>
<dbReference type="Pfam" id="PF01817">
    <property type="entry name" value="CM_2"/>
    <property type="match status" value="1"/>
</dbReference>
<dbReference type="GO" id="GO:0046417">
    <property type="term" value="P:chorismate metabolic process"/>
    <property type="evidence" value="ECO:0007669"/>
    <property type="project" value="InterPro"/>
</dbReference>
<evidence type="ECO:0000259" key="2">
    <source>
        <dbReference type="PROSITE" id="PS51168"/>
    </source>
</evidence>
<protein>
    <submittedName>
        <fullName evidence="3">Chorismate mutase</fullName>
    </submittedName>
</protein>